<feature type="transmembrane region" description="Helical" evidence="1">
    <location>
        <begin position="53"/>
        <end position="74"/>
    </location>
</feature>
<keyword evidence="3" id="KW-1185">Reference proteome</keyword>
<dbReference type="EMBL" id="VRMG01000011">
    <property type="protein sequence ID" value="TXN28764.1"/>
    <property type="molecule type" value="Genomic_DNA"/>
</dbReference>
<gene>
    <name evidence="2" type="ORF">FVP33_16355</name>
</gene>
<keyword evidence="1" id="KW-0472">Membrane</keyword>
<feature type="transmembrane region" description="Helical" evidence="1">
    <location>
        <begin position="17"/>
        <end position="41"/>
    </location>
</feature>
<protein>
    <submittedName>
        <fullName evidence="2">Uncharacterized protein</fullName>
    </submittedName>
</protein>
<evidence type="ECO:0000313" key="2">
    <source>
        <dbReference type="EMBL" id="TXN28764.1"/>
    </source>
</evidence>
<organism evidence="2 3">
    <name type="scientific">Lacisediminihabitans profunda</name>
    <dbReference type="NCBI Taxonomy" id="2594790"/>
    <lineage>
        <taxon>Bacteria</taxon>
        <taxon>Bacillati</taxon>
        <taxon>Actinomycetota</taxon>
        <taxon>Actinomycetes</taxon>
        <taxon>Micrococcales</taxon>
        <taxon>Microbacteriaceae</taxon>
        <taxon>Lacisediminihabitans</taxon>
    </lineage>
</organism>
<accession>A0A5C8ULN7</accession>
<proteinExistence type="predicted"/>
<keyword evidence="1" id="KW-0812">Transmembrane</keyword>
<sequence>MGNEAVSEPRMLRRPPLLVLLAVVILLECALLAAATVYLVVELLTARADSLTSAVAILVLTALAAVWLGAMGVHTLLGRSWIRGGAVVWQVLQIAIAIGSFQGGYFSRADIGWWLILPAVLVLVLLFTPSVIAATRRT</sequence>
<feature type="transmembrane region" description="Helical" evidence="1">
    <location>
        <begin position="86"/>
        <end position="105"/>
    </location>
</feature>
<name>A0A5C8ULN7_9MICO</name>
<evidence type="ECO:0000256" key="1">
    <source>
        <dbReference type="SAM" id="Phobius"/>
    </source>
</evidence>
<dbReference type="AlphaFoldDB" id="A0A5C8ULN7"/>
<dbReference type="Proteomes" id="UP000321379">
    <property type="component" value="Unassembled WGS sequence"/>
</dbReference>
<comment type="caution">
    <text evidence="2">The sequence shown here is derived from an EMBL/GenBank/DDBJ whole genome shotgun (WGS) entry which is preliminary data.</text>
</comment>
<reference evidence="2 3" key="1">
    <citation type="submission" date="2019-08" db="EMBL/GenBank/DDBJ databases">
        <title>Bacterial whole genome sequence for Glaciihabitans sp. CHu50b-6-2.</title>
        <authorList>
            <person name="Jin L."/>
        </authorList>
    </citation>
    <scope>NUCLEOTIDE SEQUENCE [LARGE SCALE GENOMIC DNA]</scope>
    <source>
        <strain evidence="2 3">CHu50b-6-2</strain>
    </source>
</reference>
<evidence type="ECO:0000313" key="3">
    <source>
        <dbReference type="Proteomes" id="UP000321379"/>
    </source>
</evidence>
<keyword evidence="1" id="KW-1133">Transmembrane helix</keyword>
<feature type="transmembrane region" description="Helical" evidence="1">
    <location>
        <begin position="111"/>
        <end position="134"/>
    </location>
</feature>